<keyword evidence="3" id="KW-1185">Reference proteome</keyword>
<name>A0AAN9EJJ1_CROPI</name>
<protein>
    <submittedName>
        <fullName evidence="2">Uncharacterized protein</fullName>
    </submittedName>
</protein>
<evidence type="ECO:0000256" key="1">
    <source>
        <dbReference type="SAM" id="Phobius"/>
    </source>
</evidence>
<comment type="caution">
    <text evidence="2">The sequence shown here is derived from an EMBL/GenBank/DDBJ whole genome shotgun (WGS) entry which is preliminary data.</text>
</comment>
<evidence type="ECO:0000313" key="2">
    <source>
        <dbReference type="EMBL" id="KAK7258752.1"/>
    </source>
</evidence>
<dbReference type="Proteomes" id="UP001372338">
    <property type="component" value="Unassembled WGS sequence"/>
</dbReference>
<accession>A0AAN9EJJ1</accession>
<sequence>MVTTYGGATCNDLDEGQNHFLCTILIPIAFVFAIRWSTLESTRKELRRLVGADDGNALGVFRTYFIADFVVGTIVAISYCYMSATYCKDSLANRDQSREGFANDPKTNTGGDLEKWKFEEWWWFHDAG</sequence>
<evidence type="ECO:0000313" key="3">
    <source>
        <dbReference type="Proteomes" id="UP001372338"/>
    </source>
</evidence>
<feature type="transmembrane region" description="Helical" evidence="1">
    <location>
        <begin position="59"/>
        <end position="81"/>
    </location>
</feature>
<gene>
    <name evidence="2" type="ORF">RIF29_24337</name>
</gene>
<dbReference type="AlphaFoldDB" id="A0AAN9EJJ1"/>
<reference evidence="2 3" key="1">
    <citation type="submission" date="2024-01" db="EMBL/GenBank/DDBJ databases">
        <title>The genomes of 5 underutilized Papilionoideae crops provide insights into root nodulation and disease resistanc.</title>
        <authorList>
            <person name="Yuan L."/>
        </authorList>
    </citation>
    <scope>NUCLEOTIDE SEQUENCE [LARGE SCALE GENOMIC DNA]</scope>
    <source>
        <strain evidence="2">ZHUSHIDOU_FW_LH</strain>
        <tissue evidence="2">Leaf</tissue>
    </source>
</reference>
<organism evidence="2 3">
    <name type="scientific">Crotalaria pallida</name>
    <name type="common">Smooth rattlebox</name>
    <name type="synonym">Crotalaria striata</name>
    <dbReference type="NCBI Taxonomy" id="3830"/>
    <lineage>
        <taxon>Eukaryota</taxon>
        <taxon>Viridiplantae</taxon>
        <taxon>Streptophyta</taxon>
        <taxon>Embryophyta</taxon>
        <taxon>Tracheophyta</taxon>
        <taxon>Spermatophyta</taxon>
        <taxon>Magnoliopsida</taxon>
        <taxon>eudicotyledons</taxon>
        <taxon>Gunneridae</taxon>
        <taxon>Pentapetalae</taxon>
        <taxon>rosids</taxon>
        <taxon>fabids</taxon>
        <taxon>Fabales</taxon>
        <taxon>Fabaceae</taxon>
        <taxon>Papilionoideae</taxon>
        <taxon>50 kb inversion clade</taxon>
        <taxon>genistoids sensu lato</taxon>
        <taxon>core genistoids</taxon>
        <taxon>Crotalarieae</taxon>
        <taxon>Crotalaria</taxon>
    </lineage>
</organism>
<proteinExistence type="predicted"/>
<keyword evidence="1" id="KW-0812">Transmembrane</keyword>
<feature type="transmembrane region" description="Helical" evidence="1">
    <location>
        <begin position="20"/>
        <end position="39"/>
    </location>
</feature>
<keyword evidence="1" id="KW-0472">Membrane</keyword>
<dbReference type="EMBL" id="JAYWIO010000005">
    <property type="protein sequence ID" value="KAK7258752.1"/>
    <property type="molecule type" value="Genomic_DNA"/>
</dbReference>
<keyword evidence="1" id="KW-1133">Transmembrane helix</keyword>